<sequence>MKKIILGFLGLCLATALVVSQWQEAPTPGTTPKKTGPKTSRKAPLPRADRETRVRQEDEGNVGGDTDESPVQRESRQLIELRERAETDAEAAWASALEWPEEKRAQALAEVCFGMAGAKPLEAIERARGAHLDRLPGAIEERLVQQWATHDVSAALAWLMKEPGGESRDKLAIRLTYVLSQTDPTAAAKLALEQMLPGSSQDEAVMIVVTQWANKDLPAANAWVQDFPEGPLQERAANELRMIAERR</sequence>
<reference evidence="3 4" key="1">
    <citation type="submission" date="2020-04" db="EMBL/GenBank/DDBJ databases">
        <title>Luteolibacter sp. G-1-1-1 isolated from soil.</title>
        <authorList>
            <person name="Dahal R.H."/>
        </authorList>
    </citation>
    <scope>NUCLEOTIDE SEQUENCE [LARGE SCALE GENOMIC DNA]</scope>
    <source>
        <strain evidence="3 4">G-1-1-1</strain>
    </source>
</reference>
<evidence type="ECO:0000313" key="4">
    <source>
        <dbReference type="Proteomes" id="UP000501812"/>
    </source>
</evidence>
<proteinExistence type="predicted"/>
<feature type="compositionally biased region" description="Basic and acidic residues" evidence="1">
    <location>
        <begin position="47"/>
        <end position="58"/>
    </location>
</feature>
<feature type="region of interest" description="Disordered" evidence="1">
    <location>
        <begin position="25"/>
        <end position="74"/>
    </location>
</feature>
<evidence type="ECO:0000256" key="1">
    <source>
        <dbReference type="SAM" id="MobiDB-lite"/>
    </source>
</evidence>
<dbReference type="KEGG" id="luo:HHL09_14205"/>
<dbReference type="RefSeq" id="WP_169455288.1">
    <property type="nucleotide sequence ID" value="NZ_CP051774.1"/>
</dbReference>
<accession>A0A858RKA3</accession>
<gene>
    <name evidence="3" type="ORF">HHL09_14205</name>
</gene>
<name>A0A858RKA3_9BACT</name>
<protein>
    <recommendedName>
        <fullName evidence="5">HEAT repeat domain-containing protein</fullName>
    </recommendedName>
</protein>
<dbReference type="Proteomes" id="UP000501812">
    <property type="component" value="Chromosome"/>
</dbReference>
<evidence type="ECO:0000313" key="3">
    <source>
        <dbReference type="EMBL" id="QJE96888.1"/>
    </source>
</evidence>
<feature type="chain" id="PRO_5032474714" description="HEAT repeat domain-containing protein" evidence="2">
    <location>
        <begin position="25"/>
        <end position="247"/>
    </location>
</feature>
<dbReference type="EMBL" id="CP051774">
    <property type="protein sequence ID" value="QJE96888.1"/>
    <property type="molecule type" value="Genomic_DNA"/>
</dbReference>
<keyword evidence="4" id="KW-1185">Reference proteome</keyword>
<organism evidence="3 4">
    <name type="scientific">Luteolibacter luteus</name>
    <dbReference type="NCBI Taxonomy" id="2728835"/>
    <lineage>
        <taxon>Bacteria</taxon>
        <taxon>Pseudomonadati</taxon>
        <taxon>Verrucomicrobiota</taxon>
        <taxon>Verrucomicrobiia</taxon>
        <taxon>Verrucomicrobiales</taxon>
        <taxon>Verrucomicrobiaceae</taxon>
        <taxon>Luteolibacter</taxon>
    </lineage>
</organism>
<evidence type="ECO:0008006" key="5">
    <source>
        <dbReference type="Google" id="ProtNLM"/>
    </source>
</evidence>
<dbReference type="AlphaFoldDB" id="A0A858RKA3"/>
<keyword evidence="2" id="KW-0732">Signal</keyword>
<evidence type="ECO:0000256" key="2">
    <source>
        <dbReference type="SAM" id="SignalP"/>
    </source>
</evidence>
<feature type="signal peptide" evidence="2">
    <location>
        <begin position="1"/>
        <end position="24"/>
    </location>
</feature>